<reference evidence="2" key="2">
    <citation type="submission" date="2023-06" db="EMBL/GenBank/DDBJ databases">
        <authorList>
            <person name="Ma L."/>
            <person name="Liu K.-W."/>
            <person name="Li Z."/>
            <person name="Hsiao Y.-Y."/>
            <person name="Qi Y."/>
            <person name="Fu T."/>
            <person name="Tang G."/>
            <person name="Zhang D."/>
            <person name="Sun W.-H."/>
            <person name="Liu D.-K."/>
            <person name="Li Y."/>
            <person name="Chen G.-Z."/>
            <person name="Liu X.-D."/>
            <person name="Liao X.-Y."/>
            <person name="Jiang Y.-T."/>
            <person name="Yu X."/>
            <person name="Hao Y."/>
            <person name="Huang J."/>
            <person name="Zhao X.-W."/>
            <person name="Ke S."/>
            <person name="Chen Y.-Y."/>
            <person name="Wu W.-L."/>
            <person name="Hsu J.-L."/>
            <person name="Lin Y.-F."/>
            <person name="Huang M.-D."/>
            <person name="Li C.-Y."/>
            <person name="Huang L."/>
            <person name="Wang Z.-W."/>
            <person name="Zhao X."/>
            <person name="Zhong W.-Y."/>
            <person name="Peng D.-H."/>
            <person name="Ahmad S."/>
            <person name="Lan S."/>
            <person name="Zhang J.-S."/>
            <person name="Tsai W.-C."/>
            <person name="Van De Peer Y."/>
            <person name="Liu Z.-J."/>
        </authorList>
    </citation>
    <scope>NUCLEOTIDE SEQUENCE</scope>
    <source>
        <strain evidence="2">CP</strain>
        <tissue evidence="2">Leaves</tissue>
    </source>
</reference>
<reference evidence="2" key="1">
    <citation type="journal article" date="2023" name="Nat. Commun.">
        <title>Diploid and tetraploid genomes of Acorus and the evolution of monocots.</title>
        <authorList>
            <person name="Ma L."/>
            <person name="Liu K.W."/>
            <person name="Li Z."/>
            <person name="Hsiao Y.Y."/>
            <person name="Qi Y."/>
            <person name="Fu T."/>
            <person name="Tang G.D."/>
            <person name="Zhang D."/>
            <person name="Sun W.H."/>
            <person name="Liu D.K."/>
            <person name="Li Y."/>
            <person name="Chen G.Z."/>
            <person name="Liu X.D."/>
            <person name="Liao X.Y."/>
            <person name="Jiang Y.T."/>
            <person name="Yu X."/>
            <person name="Hao Y."/>
            <person name="Huang J."/>
            <person name="Zhao X.W."/>
            <person name="Ke S."/>
            <person name="Chen Y.Y."/>
            <person name="Wu W.L."/>
            <person name="Hsu J.L."/>
            <person name="Lin Y.F."/>
            <person name="Huang M.D."/>
            <person name="Li C.Y."/>
            <person name="Huang L."/>
            <person name="Wang Z.W."/>
            <person name="Zhao X."/>
            <person name="Zhong W.Y."/>
            <person name="Peng D.H."/>
            <person name="Ahmad S."/>
            <person name="Lan S."/>
            <person name="Zhang J.S."/>
            <person name="Tsai W.C."/>
            <person name="Van de Peer Y."/>
            <person name="Liu Z.J."/>
        </authorList>
    </citation>
    <scope>NUCLEOTIDE SEQUENCE</scope>
    <source>
        <strain evidence="2">CP</strain>
    </source>
</reference>
<comment type="caution">
    <text evidence="2">The sequence shown here is derived from an EMBL/GenBank/DDBJ whole genome shotgun (WGS) entry which is preliminary data.</text>
</comment>
<evidence type="ECO:0000313" key="2">
    <source>
        <dbReference type="EMBL" id="KAK1293879.1"/>
    </source>
</evidence>
<protein>
    <recommendedName>
        <fullName evidence="1">GRPD C-terminal domain-containing protein</fullName>
    </recommendedName>
</protein>
<dbReference type="EMBL" id="JAUJYO010000016">
    <property type="protein sequence ID" value="KAK1293879.1"/>
    <property type="molecule type" value="Genomic_DNA"/>
</dbReference>
<evidence type="ECO:0000313" key="3">
    <source>
        <dbReference type="Proteomes" id="UP001180020"/>
    </source>
</evidence>
<gene>
    <name evidence="2" type="ORF">QJS10_CPA16g01558</name>
</gene>
<dbReference type="AlphaFoldDB" id="A0AAV9CZ94"/>
<sequence>MSEEASVDLKTNFTVDLVTAARRYLSFIRTVADSPFTHHVPSLLRSIRRYDELWMPLISDLHRSSSTVPMLLPPLDVQWVWHCHCLTPEKFREYCNTRFQRLIEKPPIFDDENEDYAMDACREIWTNRYPSEPFDLEEFSQEDQPIPTSGIGRDLLETASRFASLHPKFSLPFVSETVYLVAARHRYREFLHILKRFGDGSSSRLVPTSDILLMWIAHQSFPAAFERDMKAIGGGLEGRVVGFGETAEEGEIESTREMWERAFDKPYERAGSVILVGPGPAEPAVFCWEVSEVDVNRRYKTMEPRFLLEVCVYLKGKWEARENKDPKSTFIRLRTLKCHRELKMDKPISDVHSEISWLKTWHLFCEFGTKGVSLDIRQQRNSCLGSQNKSRKKLVFFWNDILRATSLNLMKELDVSLMAAASVTPPAQAPYLLKCVPDRVTDNSGSMISDVILRMNSYRPQEGRWLSRTVLNHAGKECFVIRIRLSGGFWRRGAETPTLIKWEERIIEIREGPWLYVGGSVGSIPGKVVGKVTPKEDSQEKKATWCLSTDDVLTISWEDGLDFQLENQNSDEKVKLLKGRKFQYETMKGGSTKANEEDEQSVTLVRYTQGSPNGKATALINWKLSAVEFQPEEDAVLVLLLCTAIVRTISQTRREDVGGLLVRRRLKEPVVGSRDWGSVMLNPPSKANDPHLQPWYWNAKRVLASAEAADSVRQAAYGISPADGKDSLYRQGILGVMP</sequence>
<feature type="domain" description="GRPD C-terminal" evidence="1">
    <location>
        <begin position="470"/>
        <end position="629"/>
    </location>
</feature>
<dbReference type="InterPro" id="IPR057518">
    <property type="entry name" value="GRDP_C"/>
</dbReference>
<proteinExistence type="predicted"/>
<dbReference type="InterPro" id="IPR009836">
    <property type="entry name" value="GRDP-like"/>
</dbReference>
<dbReference type="PANTHER" id="PTHR34365">
    <property type="entry name" value="ENOLASE (DUF1399)"/>
    <property type="match status" value="1"/>
</dbReference>
<keyword evidence="3" id="KW-1185">Reference proteome</keyword>
<organism evidence="2 3">
    <name type="scientific">Acorus calamus</name>
    <name type="common">Sweet flag</name>
    <dbReference type="NCBI Taxonomy" id="4465"/>
    <lineage>
        <taxon>Eukaryota</taxon>
        <taxon>Viridiplantae</taxon>
        <taxon>Streptophyta</taxon>
        <taxon>Embryophyta</taxon>
        <taxon>Tracheophyta</taxon>
        <taxon>Spermatophyta</taxon>
        <taxon>Magnoliopsida</taxon>
        <taxon>Liliopsida</taxon>
        <taxon>Acoraceae</taxon>
        <taxon>Acorus</taxon>
    </lineage>
</organism>
<dbReference type="Pfam" id="PF25335">
    <property type="entry name" value="GRDP_C"/>
    <property type="match status" value="1"/>
</dbReference>
<dbReference type="Pfam" id="PF07173">
    <property type="entry name" value="GRDP-like"/>
    <property type="match status" value="2"/>
</dbReference>
<dbReference type="Proteomes" id="UP001180020">
    <property type="component" value="Unassembled WGS sequence"/>
</dbReference>
<dbReference type="PANTHER" id="PTHR34365:SF2">
    <property type="entry name" value="ENOLASE (DUF1399)"/>
    <property type="match status" value="1"/>
</dbReference>
<name>A0AAV9CZ94_ACOCL</name>
<evidence type="ECO:0000259" key="1">
    <source>
        <dbReference type="Pfam" id="PF25335"/>
    </source>
</evidence>
<accession>A0AAV9CZ94</accession>